<evidence type="ECO:0000313" key="1">
    <source>
        <dbReference type="EMBL" id="KAJ0049528.1"/>
    </source>
</evidence>
<dbReference type="EMBL" id="CM047737">
    <property type="protein sequence ID" value="KAJ0049528.1"/>
    <property type="molecule type" value="Genomic_DNA"/>
</dbReference>
<gene>
    <name evidence="1" type="ORF">Pint_15732</name>
</gene>
<protein>
    <submittedName>
        <fullName evidence="1">Uncharacterized protein</fullName>
    </submittedName>
</protein>
<comment type="caution">
    <text evidence="1">The sequence shown here is derived from an EMBL/GenBank/DDBJ whole genome shotgun (WGS) entry which is preliminary data.</text>
</comment>
<dbReference type="Proteomes" id="UP001163603">
    <property type="component" value="Chromosome 2"/>
</dbReference>
<keyword evidence="2" id="KW-1185">Reference proteome</keyword>
<organism evidence="1 2">
    <name type="scientific">Pistacia integerrima</name>
    <dbReference type="NCBI Taxonomy" id="434235"/>
    <lineage>
        <taxon>Eukaryota</taxon>
        <taxon>Viridiplantae</taxon>
        <taxon>Streptophyta</taxon>
        <taxon>Embryophyta</taxon>
        <taxon>Tracheophyta</taxon>
        <taxon>Spermatophyta</taxon>
        <taxon>Magnoliopsida</taxon>
        <taxon>eudicotyledons</taxon>
        <taxon>Gunneridae</taxon>
        <taxon>Pentapetalae</taxon>
        <taxon>rosids</taxon>
        <taxon>malvids</taxon>
        <taxon>Sapindales</taxon>
        <taxon>Anacardiaceae</taxon>
        <taxon>Pistacia</taxon>
    </lineage>
</organism>
<name>A0ACC0ZE97_9ROSI</name>
<reference evidence="2" key="1">
    <citation type="journal article" date="2023" name="G3 (Bethesda)">
        <title>Genome assembly and association tests identify interacting loci associated with vigor, precocity, and sex in interspecific pistachio rootstocks.</title>
        <authorList>
            <person name="Palmer W."/>
            <person name="Jacygrad E."/>
            <person name="Sagayaradj S."/>
            <person name="Cavanaugh K."/>
            <person name="Han R."/>
            <person name="Bertier L."/>
            <person name="Beede B."/>
            <person name="Kafkas S."/>
            <person name="Golino D."/>
            <person name="Preece J."/>
            <person name="Michelmore R."/>
        </authorList>
    </citation>
    <scope>NUCLEOTIDE SEQUENCE [LARGE SCALE GENOMIC DNA]</scope>
</reference>
<evidence type="ECO:0000313" key="2">
    <source>
        <dbReference type="Proteomes" id="UP001163603"/>
    </source>
</evidence>
<accession>A0ACC0ZE97</accession>
<sequence>MLKALVDIKLFVEAIHVESIKPLQALPEPNPREPTHEQSKIPLEECCEDEFHWSDAYDDDDENENHNVNGISDGNGEGNVGIEGNVGTKGDVFGGNKDKKEVENRGMLSDYESNNEDIIGSRSSEDDDLVS</sequence>
<proteinExistence type="predicted"/>